<gene>
    <name evidence="3" type="ORF">AALO_G00283600</name>
</gene>
<dbReference type="AlphaFoldDB" id="A0AAV6FND3"/>
<feature type="compositionally biased region" description="Polar residues" evidence="1">
    <location>
        <begin position="103"/>
        <end position="116"/>
    </location>
</feature>
<evidence type="ECO:0000313" key="3">
    <source>
        <dbReference type="EMBL" id="KAG5263192.1"/>
    </source>
</evidence>
<reference evidence="3" key="1">
    <citation type="submission" date="2020-10" db="EMBL/GenBank/DDBJ databases">
        <title>Chromosome-scale genome assembly of the Allis shad, Alosa alosa.</title>
        <authorList>
            <person name="Margot Z."/>
            <person name="Christophe K."/>
            <person name="Cabau C."/>
            <person name="Louis A."/>
            <person name="Berthelot C."/>
            <person name="Parey E."/>
            <person name="Roest Crollius H."/>
            <person name="Montfort J."/>
            <person name="Robinson-Rechavi M."/>
            <person name="Bucao C."/>
            <person name="Bouchez O."/>
            <person name="Gislard M."/>
            <person name="Lluch J."/>
            <person name="Milhes M."/>
            <person name="Lampietro C."/>
            <person name="Lopez Roques C."/>
            <person name="Donnadieu C."/>
            <person name="Braasch I."/>
            <person name="Desvignes T."/>
            <person name="Postlethwait J."/>
            <person name="Bobe J."/>
            <person name="Guiguen Y."/>
        </authorList>
    </citation>
    <scope>NUCLEOTIDE SEQUENCE</scope>
    <source>
        <strain evidence="3">M-15738</strain>
        <tissue evidence="3">Blood</tissue>
    </source>
</reference>
<dbReference type="PANTHER" id="PTHR46599">
    <property type="entry name" value="PIGGYBAC TRANSPOSABLE ELEMENT-DERIVED PROTEIN 4"/>
    <property type="match status" value="1"/>
</dbReference>
<feature type="region of interest" description="Disordered" evidence="1">
    <location>
        <begin position="1"/>
        <end position="73"/>
    </location>
</feature>
<evidence type="ECO:0000256" key="1">
    <source>
        <dbReference type="SAM" id="MobiDB-lite"/>
    </source>
</evidence>
<organism evidence="3 4">
    <name type="scientific">Alosa alosa</name>
    <name type="common">allis shad</name>
    <dbReference type="NCBI Taxonomy" id="278164"/>
    <lineage>
        <taxon>Eukaryota</taxon>
        <taxon>Metazoa</taxon>
        <taxon>Chordata</taxon>
        <taxon>Craniata</taxon>
        <taxon>Vertebrata</taxon>
        <taxon>Euteleostomi</taxon>
        <taxon>Actinopterygii</taxon>
        <taxon>Neopterygii</taxon>
        <taxon>Teleostei</taxon>
        <taxon>Clupei</taxon>
        <taxon>Clupeiformes</taxon>
        <taxon>Clupeoidei</taxon>
        <taxon>Clupeidae</taxon>
        <taxon>Alosa</taxon>
    </lineage>
</organism>
<feature type="domain" description="PiggyBac transposable element-derived protein" evidence="2">
    <location>
        <begin position="171"/>
        <end position="365"/>
    </location>
</feature>
<evidence type="ECO:0000313" key="4">
    <source>
        <dbReference type="Proteomes" id="UP000823561"/>
    </source>
</evidence>
<evidence type="ECO:0000259" key="2">
    <source>
        <dbReference type="Pfam" id="PF13843"/>
    </source>
</evidence>
<name>A0AAV6FND3_9TELE</name>
<proteinExistence type="predicted"/>
<dbReference type="Pfam" id="PF13843">
    <property type="entry name" value="DDE_Tnp_1_7"/>
    <property type="match status" value="1"/>
</dbReference>
<feature type="compositionally biased region" description="Low complexity" evidence="1">
    <location>
        <begin position="1"/>
        <end position="12"/>
    </location>
</feature>
<accession>A0AAV6FND3</accession>
<keyword evidence="4" id="KW-1185">Reference proteome</keyword>
<dbReference type="Proteomes" id="UP000823561">
    <property type="component" value="Chromosome 22"/>
</dbReference>
<dbReference type="PANTHER" id="PTHR46599:SF3">
    <property type="entry name" value="PIGGYBAC TRANSPOSABLE ELEMENT-DERIVED PROTEIN 4"/>
    <property type="match status" value="1"/>
</dbReference>
<dbReference type="EMBL" id="JADWDJ010000022">
    <property type="protein sequence ID" value="KAG5263192.1"/>
    <property type="molecule type" value="Genomic_DNA"/>
</dbReference>
<protein>
    <recommendedName>
        <fullName evidence="2">PiggyBac transposable element-derived protein domain-containing protein</fullName>
    </recommendedName>
</protein>
<comment type="caution">
    <text evidence="3">The sequence shown here is derived from an EMBL/GenBank/DDBJ whole genome shotgun (WGS) entry which is preliminary data.</text>
</comment>
<feature type="non-terminal residue" evidence="3">
    <location>
        <position position="377"/>
    </location>
</feature>
<dbReference type="InterPro" id="IPR029526">
    <property type="entry name" value="PGBD"/>
</dbReference>
<feature type="region of interest" description="Disordered" evidence="1">
    <location>
        <begin position="103"/>
        <end position="165"/>
    </location>
</feature>
<sequence>MTTSQTQTLQRTTDNHAAEEAPQFKTLKLTTDNHAAEEAPQFKTLKLTTDNHAESGEPQPKTLKLTTDNLAPRAELQPQTLKWGTDNHAADGEPQPQALLQWTSQCQKQPAESSSPKRSRQPPARAPVAPPAALEDRWRGATEEDVQPPLLPFRPKRTPGVQLDRQGEYKPSDVFRLFFSKEVMRTLCSNTNLYAAQRTAAGMKRQWTDVEAEEMLQFISIIIYLGLMKPTAARNLWRKDRLHTYPFPATVMPGYRFEAIMAYLHMSDPAADKVNDQLRGTPMYDGLCRLKPLQEQILTACRAYYHPHQNLAVDERMVATKAKIGMKQYMKDKPTKWGYKLFVLADSSNGYTCEFSIYEGKARTPSGNGLSFDAVVD</sequence>